<reference evidence="4" key="1">
    <citation type="journal article" date="2019" name="Int. J. Syst. Evol. Microbiol.">
        <title>The Global Catalogue of Microorganisms (GCM) 10K type strain sequencing project: providing services to taxonomists for standard genome sequencing and annotation.</title>
        <authorList>
            <consortium name="The Broad Institute Genomics Platform"/>
            <consortium name="The Broad Institute Genome Sequencing Center for Infectious Disease"/>
            <person name="Wu L."/>
            <person name="Ma J."/>
        </authorList>
    </citation>
    <scope>NUCLEOTIDE SEQUENCE [LARGE SCALE GENOMIC DNA]</scope>
    <source>
        <strain evidence="4">CGMCC 4.7241</strain>
    </source>
</reference>
<feature type="domain" description="Activator of Hsp90 ATPase homologue 1/2-like C-terminal" evidence="2">
    <location>
        <begin position="12"/>
        <end position="127"/>
    </location>
</feature>
<accession>A0ABV7YF64</accession>
<dbReference type="Gene3D" id="3.30.530.20">
    <property type="match status" value="1"/>
</dbReference>
<evidence type="ECO:0000259" key="2">
    <source>
        <dbReference type="Pfam" id="PF08327"/>
    </source>
</evidence>
<dbReference type="RefSeq" id="WP_205119652.1">
    <property type="nucleotide sequence ID" value="NZ_JAFBCM010000001.1"/>
</dbReference>
<proteinExistence type="inferred from homology"/>
<evidence type="ECO:0000313" key="3">
    <source>
        <dbReference type="EMBL" id="MFC3763281.1"/>
    </source>
</evidence>
<name>A0ABV7YF64_9ACTN</name>
<sequence length="146" mass="16372">MNVKVHMGIRRPPADVFKALVDPEVTTRFWFTHSTGPLEPGAKVEWRWEMYDVSSTVLVREFEQDRRLVFDWGDGTTAEFLLTPWEKGTFVVLTETGHQGTPEEIAETVAGSTGGFSFMLAACKALLEHDVELRVVLDHIPPGVTV</sequence>
<dbReference type="Proteomes" id="UP001595699">
    <property type="component" value="Unassembled WGS sequence"/>
</dbReference>
<gene>
    <name evidence="3" type="ORF">ACFOUW_20735</name>
</gene>
<dbReference type="InterPro" id="IPR023393">
    <property type="entry name" value="START-like_dom_sf"/>
</dbReference>
<dbReference type="SUPFAM" id="SSF55961">
    <property type="entry name" value="Bet v1-like"/>
    <property type="match status" value="1"/>
</dbReference>
<comment type="similarity">
    <text evidence="1">Belongs to the AHA1 family.</text>
</comment>
<dbReference type="Pfam" id="PF08327">
    <property type="entry name" value="AHSA1"/>
    <property type="match status" value="1"/>
</dbReference>
<protein>
    <submittedName>
        <fullName evidence="3">SRPBCC domain-containing protein</fullName>
    </submittedName>
</protein>
<dbReference type="InterPro" id="IPR013538">
    <property type="entry name" value="ASHA1/2-like_C"/>
</dbReference>
<organism evidence="3 4">
    <name type="scientific">Tenggerimyces flavus</name>
    <dbReference type="NCBI Taxonomy" id="1708749"/>
    <lineage>
        <taxon>Bacteria</taxon>
        <taxon>Bacillati</taxon>
        <taxon>Actinomycetota</taxon>
        <taxon>Actinomycetes</taxon>
        <taxon>Propionibacteriales</taxon>
        <taxon>Nocardioidaceae</taxon>
        <taxon>Tenggerimyces</taxon>
    </lineage>
</organism>
<evidence type="ECO:0000313" key="4">
    <source>
        <dbReference type="Proteomes" id="UP001595699"/>
    </source>
</evidence>
<dbReference type="EMBL" id="JBHRZH010000017">
    <property type="protein sequence ID" value="MFC3763281.1"/>
    <property type="molecule type" value="Genomic_DNA"/>
</dbReference>
<keyword evidence="4" id="KW-1185">Reference proteome</keyword>
<evidence type="ECO:0000256" key="1">
    <source>
        <dbReference type="ARBA" id="ARBA00006817"/>
    </source>
</evidence>
<comment type="caution">
    <text evidence="3">The sequence shown here is derived from an EMBL/GenBank/DDBJ whole genome shotgun (WGS) entry which is preliminary data.</text>
</comment>